<evidence type="ECO:0000256" key="10">
    <source>
        <dbReference type="NCBIfam" id="TIGR00260"/>
    </source>
</evidence>
<comment type="catalytic activity">
    <reaction evidence="9">
        <text>O-phospho-L-homoserine + H2O = L-threonine + phosphate</text>
        <dbReference type="Rhea" id="RHEA:10840"/>
        <dbReference type="ChEBI" id="CHEBI:15377"/>
        <dbReference type="ChEBI" id="CHEBI:43474"/>
        <dbReference type="ChEBI" id="CHEBI:57590"/>
        <dbReference type="ChEBI" id="CHEBI:57926"/>
        <dbReference type="EC" id="4.2.3.1"/>
    </reaction>
</comment>
<evidence type="ECO:0000256" key="4">
    <source>
        <dbReference type="ARBA" id="ARBA00013028"/>
    </source>
</evidence>
<feature type="domain" description="Threonine synthase N-terminal" evidence="13">
    <location>
        <begin position="2"/>
        <end position="74"/>
    </location>
</feature>
<evidence type="ECO:0000256" key="9">
    <source>
        <dbReference type="ARBA" id="ARBA00049144"/>
    </source>
</evidence>
<evidence type="ECO:0000256" key="7">
    <source>
        <dbReference type="ARBA" id="ARBA00022697"/>
    </source>
</evidence>
<dbReference type="InterPro" id="IPR036052">
    <property type="entry name" value="TrpB-like_PALP_sf"/>
</dbReference>
<keyword evidence="7" id="KW-0791">Threonine biosynthesis</keyword>
<evidence type="ECO:0000256" key="5">
    <source>
        <dbReference type="ARBA" id="ARBA00018679"/>
    </source>
</evidence>
<name>A0A6S6TCS1_9BACT</name>
<comment type="pathway">
    <text evidence="2">Amino-acid biosynthesis; L-threonine biosynthesis; L-threonine from L-aspartate: step 5/5.</text>
</comment>
<dbReference type="InterPro" id="IPR000634">
    <property type="entry name" value="Ser/Thr_deHydtase_PyrdxlP-BS"/>
</dbReference>
<dbReference type="GO" id="GO:0005737">
    <property type="term" value="C:cytoplasm"/>
    <property type="evidence" value="ECO:0007669"/>
    <property type="project" value="TreeGrafter"/>
</dbReference>
<comment type="similarity">
    <text evidence="3">Belongs to the threonine synthase family.</text>
</comment>
<reference evidence="14" key="1">
    <citation type="submission" date="2020-01" db="EMBL/GenBank/DDBJ databases">
        <authorList>
            <person name="Meier V. D."/>
            <person name="Meier V D."/>
        </authorList>
    </citation>
    <scope>NUCLEOTIDE SEQUENCE</scope>
    <source>
        <strain evidence="14">HLG_WM_MAG_12</strain>
    </source>
</reference>
<evidence type="ECO:0000256" key="3">
    <source>
        <dbReference type="ARBA" id="ARBA00005517"/>
    </source>
</evidence>
<dbReference type="PROSITE" id="PS00165">
    <property type="entry name" value="DEHYDRATASE_SER_THR"/>
    <property type="match status" value="1"/>
</dbReference>
<dbReference type="GO" id="GO:0030170">
    <property type="term" value="F:pyridoxal phosphate binding"/>
    <property type="evidence" value="ECO:0007669"/>
    <property type="project" value="InterPro"/>
</dbReference>
<evidence type="ECO:0000259" key="13">
    <source>
        <dbReference type="Pfam" id="PF14821"/>
    </source>
</evidence>
<evidence type="ECO:0000256" key="2">
    <source>
        <dbReference type="ARBA" id="ARBA00004979"/>
    </source>
</evidence>
<dbReference type="PANTHER" id="PTHR43515:SF1">
    <property type="entry name" value="THREONINE SYNTHASE-LIKE 1"/>
    <property type="match status" value="1"/>
</dbReference>
<dbReference type="Pfam" id="PF00291">
    <property type="entry name" value="PALP"/>
    <property type="match status" value="1"/>
</dbReference>
<dbReference type="GO" id="GO:0004795">
    <property type="term" value="F:threonine synthase activity"/>
    <property type="evidence" value="ECO:0007669"/>
    <property type="project" value="UniProtKB-UniRule"/>
</dbReference>
<dbReference type="Gene3D" id="3.40.50.1100">
    <property type="match status" value="2"/>
</dbReference>
<feature type="modified residue" description="N6-(pyridoxal phosphate)lysine" evidence="11">
    <location>
        <position position="111"/>
    </location>
</feature>
<dbReference type="UniPathway" id="UPA00050">
    <property type="reaction ID" value="UER00065"/>
</dbReference>
<dbReference type="AlphaFoldDB" id="A0A6S6TCS1"/>
<evidence type="ECO:0000256" key="1">
    <source>
        <dbReference type="ARBA" id="ARBA00001933"/>
    </source>
</evidence>
<dbReference type="CDD" id="cd01560">
    <property type="entry name" value="Thr-synth_2"/>
    <property type="match status" value="1"/>
</dbReference>
<gene>
    <name evidence="14" type="ORF">HELGO_WM9482</name>
</gene>
<accession>A0A6S6TCS1</accession>
<organism evidence="14">
    <name type="scientific">uncultured Campylobacterales bacterium</name>
    <dbReference type="NCBI Taxonomy" id="352960"/>
    <lineage>
        <taxon>Bacteria</taxon>
        <taxon>Pseudomonadati</taxon>
        <taxon>Campylobacterota</taxon>
        <taxon>Epsilonproteobacteria</taxon>
        <taxon>Campylobacterales</taxon>
        <taxon>environmental samples</taxon>
    </lineage>
</organism>
<evidence type="ECO:0000313" key="14">
    <source>
        <dbReference type="EMBL" id="CAA6816036.1"/>
    </source>
</evidence>
<dbReference type="InterPro" id="IPR001926">
    <property type="entry name" value="TrpB-like_PALP"/>
</dbReference>
<evidence type="ECO:0000256" key="6">
    <source>
        <dbReference type="ARBA" id="ARBA00022605"/>
    </source>
</evidence>
<dbReference type="PANTHER" id="PTHR43515">
    <property type="entry name" value="THREONINE SYNTHASE-LIKE 1"/>
    <property type="match status" value="1"/>
</dbReference>
<dbReference type="Pfam" id="PF14821">
    <property type="entry name" value="Thr_synth_N"/>
    <property type="match status" value="1"/>
</dbReference>
<dbReference type="InterPro" id="IPR004450">
    <property type="entry name" value="Thr_synthase-like"/>
</dbReference>
<dbReference type="NCBIfam" id="TIGR00260">
    <property type="entry name" value="thrC"/>
    <property type="match status" value="1"/>
</dbReference>
<keyword evidence="14" id="KW-0456">Lyase</keyword>
<comment type="cofactor">
    <cofactor evidence="1 11">
        <name>pyridoxal 5'-phosphate</name>
        <dbReference type="ChEBI" id="CHEBI:597326"/>
    </cofactor>
</comment>
<keyword evidence="6" id="KW-0028">Amino-acid biosynthesis</keyword>
<dbReference type="SUPFAM" id="SSF53686">
    <property type="entry name" value="Tryptophan synthase beta subunit-like PLP-dependent enzymes"/>
    <property type="match status" value="1"/>
</dbReference>
<dbReference type="GO" id="GO:0009088">
    <property type="term" value="P:threonine biosynthetic process"/>
    <property type="evidence" value="ECO:0007669"/>
    <property type="project" value="UniProtKB-UniRule"/>
</dbReference>
<feature type="domain" description="Tryptophan synthase beta chain-like PALP" evidence="12">
    <location>
        <begin position="91"/>
        <end position="407"/>
    </location>
</feature>
<dbReference type="InterPro" id="IPR037158">
    <property type="entry name" value="Thr_synth_N_sf"/>
</dbReference>
<keyword evidence="8 11" id="KW-0663">Pyridoxal phosphate</keyword>
<dbReference type="InterPro" id="IPR029144">
    <property type="entry name" value="Thr_synth_N"/>
</dbReference>
<proteinExistence type="inferred from homology"/>
<sequence length="490" mass="54977">MKFIQTRGSGNKKDVSFSQAILSPSASFGGLYVPEKLPTFEDGFFEQNLSYKELALKILKKFDVDIDDEILGCVISLYDNFDDANDPVPLKQIKDNLFINELYHGPTRAFKDMALSPFGSLVSKLAVQKNEKFLVLAATSGDTGPATLNSFANKENVKVVCMYPKGGTSDVQKLQMTTQEGDNLKVIGVNGNFDDTQNALKHLIASDEFQNLLDKKNIKLSAANSVNFGRIIFQTTYHVNAYLKLVKSNQIKDGEKIYIIIPSGNFGNALAAFYAKEMGLPVEKILITSNENNILTDLIKTGIYDLNNKKFVQTKSPAMDILKSSNIERILYHKFGAKRTKELMTDLETKGVYKLNDEELKALQNDFDAYYSNDDFGKSIIKKYFDYGYVLDPHTATAFKAYKEIKGVSNKIVICSTAEWTKFAPTMLNAIKEDDEIYSDEDAIKEILELSPNSEVPVQVKELFGKKELHTEVIDKEEIQNSILDFIKGD</sequence>
<evidence type="ECO:0000256" key="11">
    <source>
        <dbReference type="PIRSR" id="PIRSR604450-51"/>
    </source>
</evidence>
<dbReference type="EMBL" id="CACVAW010000068">
    <property type="protein sequence ID" value="CAA6816036.1"/>
    <property type="molecule type" value="Genomic_DNA"/>
</dbReference>
<dbReference type="Gene3D" id="3.90.1380.10">
    <property type="entry name" value="Threonine synthase, N-terminal domain"/>
    <property type="match status" value="1"/>
</dbReference>
<evidence type="ECO:0000256" key="8">
    <source>
        <dbReference type="ARBA" id="ARBA00022898"/>
    </source>
</evidence>
<evidence type="ECO:0000259" key="12">
    <source>
        <dbReference type="Pfam" id="PF00291"/>
    </source>
</evidence>
<dbReference type="EC" id="4.2.3.1" evidence="4 10"/>
<protein>
    <recommendedName>
        <fullName evidence="5 10">Threonine synthase</fullName>
        <ecNumber evidence="4 10">4.2.3.1</ecNumber>
    </recommendedName>
</protein>